<feature type="non-terminal residue" evidence="1">
    <location>
        <position position="303"/>
    </location>
</feature>
<protein>
    <submittedName>
        <fullName evidence="1">Uncharacterized protein</fullName>
    </submittedName>
</protein>
<sequence>MSDNIEMLRRILAEQKKITDLVQRASPKFEIERALALVDPMRQFHDQNVFYSNIEKAVEAAKNPIAHYFQDDDFQKIINGQSVALEVEKAQRMLEEQRALLNSAYEVVKQTGNQASELFTSIRNPIDEIIRFHQSHDYERITELTYKEISSFVDPLYERFRDITSYINELEEEIINAPDKKGGRRSPKEIAKWLIVISLALNNVEQIVDIWGSFQNQQGTNTTLSIDLKGKGKILFEQRQVISQKIGHAVSDEFYSAITTTKVKLRSGPSTNNDKLTTLPPRTHFLVTGENGEWASGFASLED</sequence>
<gene>
    <name evidence="1" type="ORF">HNQ57_003560</name>
</gene>
<evidence type="ECO:0000313" key="1">
    <source>
        <dbReference type="EMBL" id="MBB5189257.1"/>
    </source>
</evidence>
<dbReference type="Proteomes" id="UP000536640">
    <property type="component" value="Unassembled WGS sequence"/>
</dbReference>
<comment type="caution">
    <text evidence="1">The sequence shown here is derived from an EMBL/GenBank/DDBJ whole genome shotgun (WGS) entry which is preliminary data.</text>
</comment>
<name>A0A840R8P1_9GAMM</name>
<dbReference type="EMBL" id="JACHHW010000018">
    <property type="protein sequence ID" value="MBB5189257.1"/>
    <property type="molecule type" value="Genomic_DNA"/>
</dbReference>
<proteinExistence type="predicted"/>
<evidence type="ECO:0000313" key="2">
    <source>
        <dbReference type="Proteomes" id="UP000536640"/>
    </source>
</evidence>
<dbReference type="RefSeq" id="WP_184465193.1">
    <property type="nucleotide sequence ID" value="NZ_JACHHW010000018.1"/>
</dbReference>
<dbReference type="AlphaFoldDB" id="A0A840R8P1"/>
<keyword evidence="2" id="KW-1185">Reference proteome</keyword>
<dbReference type="Gene3D" id="2.30.30.40">
    <property type="entry name" value="SH3 Domains"/>
    <property type="match status" value="1"/>
</dbReference>
<organism evidence="1 2">
    <name type="scientific">Zhongshania antarctica</name>
    <dbReference type="NCBI Taxonomy" id="641702"/>
    <lineage>
        <taxon>Bacteria</taxon>
        <taxon>Pseudomonadati</taxon>
        <taxon>Pseudomonadota</taxon>
        <taxon>Gammaproteobacteria</taxon>
        <taxon>Cellvibrionales</taxon>
        <taxon>Spongiibacteraceae</taxon>
        <taxon>Zhongshania</taxon>
    </lineage>
</organism>
<accession>A0A840R8P1</accession>
<reference evidence="1 2" key="1">
    <citation type="submission" date="2020-08" db="EMBL/GenBank/DDBJ databases">
        <title>Genomic Encyclopedia of Type Strains, Phase IV (KMG-IV): sequencing the most valuable type-strain genomes for metagenomic binning, comparative biology and taxonomic classification.</title>
        <authorList>
            <person name="Goeker M."/>
        </authorList>
    </citation>
    <scope>NUCLEOTIDE SEQUENCE [LARGE SCALE GENOMIC DNA]</scope>
    <source>
        <strain evidence="1 2">DSM 25701</strain>
    </source>
</reference>